<dbReference type="PRINTS" id="PR00454">
    <property type="entry name" value="ETSDOMAIN"/>
</dbReference>
<evidence type="ECO:0000256" key="10">
    <source>
        <dbReference type="SAM" id="MobiDB-lite"/>
    </source>
</evidence>
<dbReference type="GO" id="GO:0000981">
    <property type="term" value="F:DNA-binding transcription factor activity, RNA polymerase II-specific"/>
    <property type="evidence" value="ECO:0007669"/>
    <property type="project" value="TreeGrafter"/>
</dbReference>
<dbReference type="GO" id="GO:0030154">
    <property type="term" value="P:cell differentiation"/>
    <property type="evidence" value="ECO:0007669"/>
    <property type="project" value="TreeGrafter"/>
</dbReference>
<dbReference type="OrthoDB" id="8196042at2759"/>
<dbReference type="GO" id="GO:0005634">
    <property type="term" value="C:nucleus"/>
    <property type="evidence" value="ECO:0007669"/>
    <property type="project" value="UniProtKB-SubCell"/>
</dbReference>
<evidence type="ECO:0000256" key="5">
    <source>
        <dbReference type="ARBA" id="ARBA00023125"/>
    </source>
</evidence>
<keyword evidence="5 9" id="KW-0238">DNA-binding</keyword>
<dbReference type="Gene3D" id="1.10.10.10">
    <property type="entry name" value="Winged helix-like DNA-binding domain superfamily/Winged helix DNA-binding domain"/>
    <property type="match status" value="1"/>
</dbReference>
<comment type="similarity">
    <text evidence="2 9">Belongs to the ETS family.</text>
</comment>
<dbReference type="AlphaFoldDB" id="A0A6P3R7D9"/>
<dbReference type="PROSITE" id="PS00346">
    <property type="entry name" value="ETS_DOMAIN_2"/>
    <property type="match status" value="1"/>
</dbReference>
<dbReference type="InterPro" id="IPR036390">
    <property type="entry name" value="WH_DNA-bd_sf"/>
</dbReference>
<feature type="region of interest" description="Disordered" evidence="10">
    <location>
        <begin position="1"/>
        <end position="30"/>
    </location>
</feature>
<dbReference type="SUPFAM" id="SSF46785">
    <property type="entry name" value="Winged helix' DNA-binding domain"/>
    <property type="match status" value="1"/>
</dbReference>
<feature type="domain" description="ETS" evidence="11">
    <location>
        <begin position="209"/>
        <end position="291"/>
    </location>
</feature>
<dbReference type="PROSITE" id="PS50061">
    <property type="entry name" value="ETS_DOMAIN_3"/>
    <property type="match status" value="1"/>
</dbReference>
<dbReference type="Proteomes" id="UP000515202">
    <property type="component" value="Unplaced"/>
</dbReference>
<dbReference type="RefSeq" id="XP_011372585.1">
    <property type="nucleotide sequence ID" value="XM_011374283.2"/>
</dbReference>
<dbReference type="FunFam" id="1.10.10.10:FF:000066">
    <property type="entry name" value="ETS-related transcription factor Elf-2 isoform X1"/>
    <property type="match status" value="1"/>
</dbReference>
<dbReference type="PROSITE" id="PS00345">
    <property type="entry name" value="ETS_DOMAIN_1"/>
    <property type="match status" value="1"/>
</dbReference>
<dbReference type="PANTHER" id="PTHR11849:SF10">
    <property type="entry name" value="ETS-RELATED TRANSCRIPTION FACTOR ELF-2"/>
    <property type="match status" value="1"/>
</dbReference>
<protein>
    <submittedName>
        <fullName evidence="13">ETS-related transcription factor Elf-2 isoform X2</fullName>
    </submittedName>
</protein>
<dbReference type="GO" id="GO:0045893">
    <property type="term" value="P:positive regulation of DNA-templated transcription"/>
    <property type="evidence" value="ECO:0007669"/>
    <property type="project" value="UniProtKB-ARBA"/>
</dbReference>
<evidence type="ECO:0000256" key="8">
    <source>
        <dbReference type="ARBA" id="ARBA00023242"/>
    </source>
</evidence>
<dbReference type="CTD" id="1998"/>
<evidence type="ECO:0000256" key="2">
    <source>
        <dbReference type="ARBA" id="ARBA00005562"/>
    </source>
</evidence>
<evidence type="ECO:0000256" key="4">
    <source>
        <dbReference type="ARBA" id="ARBA00023015"/>
    </source>
</evidence>
<evidence type="ECO:0000313" key="13">
    <source>
        <dbReference type="RefSeq" id="XP_011372585.1"/>
    </source>
</evidence>
<evidence type="ECO:0000256" key="3">
    <source>
        <dbReference type="ARBA" id="ARBA00022553"/>
    </source>
</evidence>
<evidence type="ECO:0000256" key="1">
    <source>
        <dbReference type="ARBA" id="ARBA00004123"/>
    </source>
</evidence>
<feature type="compositionally biased region" description="Polar residues" evidence="10">
    <location>
        <begin position="183"/>
        <end position="192"/>
    </location>
</feature>
<accession>A0A6P3R7D9</accession>
<sequence length="595" mass="64069">MTSAVVDSGGSILELSSNGVENQEESEKVSEYPAVIVEPVPSARLEQGYAAQVLVYDDETYMMQDVAEEQEVETENVETVEASVHSSNAHCTDKTIEAAEALLHMESPTCLRDSRSPEFIHAAMRPDVITETVVEVSTEESEPMDTSPIPTSPDSHEPMKKKKAPRASQIIRSSAIVGRKPKTQQSPISNGSPELGIKKKPREGKGNTTYLWEFLLDLLQDKNTCPRYIKWTQREKGIFKLVDSKAVSKLWGKHKNKPDMNYETMGRALRYYYQRGILAKVEGQRLVYQFKDMPKNIVVIDDDKSETCNEDLAAATDEKSLERVSLSAESLLKAATSVRGGKNSSPLNCARAEKGVARVVNITSPGHDASSRSPTTTASVSATAAPRTVRVAMQVPVVMTSLGQKISTVAVQSVNAGTPLLTSSSPATASSPKVVIQTIPTVMPASTENGDKITMQPAKIITIPATQLAQCQLQTKSNLTGSGSINIVGTPLAVRALTPVSIAHGTPVMRLSVPTQQASGQTPPRVISAVIKGPEVKSEAVAKKQEHDVKTLQLVQEEKPADGNKTVTHVVVVSAPSAIALPVTMKTEGLVTCEK</sequence>
<dbReference type="InterPro" id="IPR036388">
    <property type="entry name" value="WH-like_DNA-bd_sf"/>
</dbReference>
<dbReference type="InterPro" id="IPR046328">
    <property type="entry name" value="ETS_fam"/>
</dbReference>
<keyword evidence="6" id="KW-0010">Activator</keyword>
<comment type="subcellular location">
    <subcellularLocation>
        <location evidence="1 9">Nucleus</location>
    </subcellularLocation>
</comment>
<dbReference type="InterPro" id="IPR022084">
    <property type="entry name" value="TF_Elf_N"/>
</dbReference>
<reference evidence="13" key="1">
    <citation type="submission" date="2025-08" db="UniProtKB">
        <authorList>
            <consortium name="RefSeq"/>
        </authorList>
    </citation>
    <scope>IDENTIFICATION</scope>
    <source>
        <tissue evidence="13">Kidney</tissue>
    </source>
</reference>
<dbReference type="GeneID" id="105301558"/>
<keyword evidence="7" id="KW-0804">Transcription</keyword>
<feature type="region of interest" description="Disordered" evidence="10">
    <location>
        <begin position="363"/>
        <end position="383"/>
    </location>
</feature>
<dbReference type="InterPro" id="IPR000418">
    <property type="entry name" value="Ets_dom"/>
</dbReference>
<dbReference type="Pfam" id="PF00178">
    <property type="entry name" value="Ets"/>
    <property type="match status" value="1"/>
</dbReference>
<dbReference type="GO" id="GO:0043565">
    <property type="term" value="F:sequence-specific DNA binding"/>
    <property type="evidence" value="ECO:0007669"/>
    <property type="project" value="InterPro"/>
</dbReference>
<dbReference type="SMART" id="SM00413">
    <property type="entry name" value="ETS"/>
    <property type="match status" value="1"/>
</dbReference>
<feature type="region of interest" description="Disordered" evidence="10">
    <location>
        <begin position="138"/>
        <end position="202"/>
    </location>
</feature>
<organism evidence="12 13">
    <name type="scientific">Pteropus vampyrus</name>
    <name type="common">Large flying fox</name>
    <dbReference type="NCBI Taxonomy" id="132908"/>
    <lineage>
        <taxon>Eukaryota</taxon>
        <taxon>Metazoa</taxon>
        <taxon>Chordata</taxon>
        <taxon>Craniata</taxon>
        <taxon>Vertebrata</taxon>
        <taxon>Euteleostomi</taxon>
        <taxon>Mammalia</taxon>
        <taxon>Eutheria</taxon>
        <taxon>Laurasiatheria</taxon>
        <taxon>Chiroptera</taxon>
        <taxon>Yinpterochiroptera</taxon>
        <taxon>Pteropodoidea</taxon>
        <taxon>Pteropodidae</taxon>
        <taxon>Pteropodinae</taxon>
        <taxon>Pteropus</taxon>
    </lineage>
</organism>
<evidence type="ECO:0000256" key="7">
    <source>
        <dbReference type="ARBA" id="ARBA00023163"/>
    </source>
</evidence>
<feature type="compositionally biased region" description="Low complexity" evidence="10">
    <location>
        <begin position="371"/>
        <end position="383"/>
    </location>
</feature>
<name>A0A6P3R7D9_PTEVA</name>
<keyword evidence="4" id="KW-0805">Transcription regulation</keyword>
<evidence type="ECO:0000313" key="12">
    <source>
        <dbReference type="Proteomes" id="UP000515202"/>
    </source>
</evidence>
<dbReference type="GeneID" id="120613206"/>
<dbReference type="PANTHER" id="PTHR11849">
    <property type="entry name" value="ETS"/>
    <property type="match status" value="1"/>
</dbReference>
<keyword evidence="8 9" id="KW-0539">Nucleus</keyword>
<dbReference type="RefSeq" id="XP_039731724.1">
    <property type="nucleotide sequence ID" value="XM_039875790.1"/>
</dbReference>
<evidence type="ECO:0000256" key="9">
    <source>
        <dbReference type="RuleBase" id="RU004019"/>
    </source>
</evidence>
<dbReference type="Pfam" id="PF12310">
    <property type="entry name" value="Elf-1_N"/>
    <property type="match status" value="1"/>
</dbReference>
<keyword evidence="12" id="KW-1185">Reference proteome</keyword>
<evidence type="ECO:0000259" key="11">
    <source>
        <dbReference type="PROSITE" id="PS50061"/>
    </source>
</evidence>
<evidence type="ECO:0000256" key="6">
    <source>
        <dbReference type="ARBA" id="ARBA00023159"/>
    </source>
</evidence>
<proteinExistence type="inferred from homology"/>
<keyword evidence="3" id="KW-0597">Phosphoprotein</keyword>
<gene>
    <name evidence="13" type="primary">ELF2</name>
</gene>